<accession>A0A376CXM7</accession>
<proteinExistence type="predicted"/>
<protein>
    <submittedName>
        <fullName evidence="1">Uncharacterized protein</fullName>
    </submittedName>
</protein>
<dbReference type="EMBL" id="UFXP01000002">
    <property type="protein sequence ID" value="STD79110.1"/>
    <property type="molecule type" value="Genomic_DNA"/>
</dbReference>
<gene>
    <name evidence="1" type="ORF">NCTC10289_01303</name>
    <name evidence="2" type="ORF">NCTC10289_02629</name>
</gene>
<dbReference type="AlphaFoldDB" id="A0A376CXM7"/>
<name>A0A376CXM7_9CORY</name>
<evidence type="ECO:0000313" key="1">
    <source>
        <dbReference type="EMBL" id="STC77594.1"/>
    </source>
</evidence>
<dbReference type="EMBL" id="UFXP01000001">
    <property type="protein sequence ID" value="STC77594.1"/>
    <property type="molecule type" value="Genomic_DNA"/>
</dbReference>
<organism evidence="1 3">
    <name type="scientific">Corynebacterium minutissimum</name>
    <dbReference type="NCBI Taxonomy" id="38301"/>
    <lineage>
        <taxon>Bacteria</taxon>
        <taxon>Bacillati</taxon>
        <taxon>Actinomycetota</taxon>
        <taxon>Actinomycetes</taxon>
        <taxon>Mycobacteriales</taxon>
        <taxon>Corynebacteriaceae</taxon>
        <taxon>Corynebacterium</taxon>
    </lineage>
</organism>
<dbReference type="RefSeq" id="WP_181815363.1">
    <property type="nucleotide sequence ID" value="NZ_CP069533.1"/>
</dbReference>
<dbReference type="Proteomes" id="UP000254287">
    <property type="component" value="Unassembled WGS sequence"/>
</dbReference>
<evidence type="ECO:0000313" key="3">
    <source>
        <dbReference type="Proteomes" id="UP000254287"/>
    </source>
</evidence>
<sequence length="45" mass="5232">MNTDAFTLGYLRAILQDHLDADTVEELFNKAEEAAQEFAERMEKR</sequence>
<evidence type="ECO:0000313" key="2">
    <source>
        <dbReference type="EMBL" id="STD79110.1"/>
    </source>
</evidence>
<reference evidence="1 3" key="1">
    <citation type="submission" date="2018-06" db="EMBL/GenBank/DDBJ databases">
        <authorList>
            <consortium name="Pathogen Informatics"/>
            <person name="Doyle S."/>
        </authorList>
    </citation>
    <scope>NUCLEOTIDE SEQUENCE [LARGE SCALE GENOMIC DNA]</scope>
    <source>
        <strain evidence="1 3">NCTC10289</strain>
    </source>
</reference>